<dbReference type="STRING" id="93684.SAMN05421853_105227"/>
<dbReference type="SUPFAM" id="SSF53756">
    <property type="entry name" value="UDP-Glycosyltransferase/glycogen phosphorylase"/>
    <property type="match status" value="1"/>
</dbReference>
<evidence type="ECO:0000256" key="1">
    <source>
        <dbReference type="ARBA" id="ARBA00022676"/>
    </source>
</evidence>
<dbReference type="InterPro" id="IPR028098">
    <property type="entry name" value="Glyco_trans_4-like_N"/>
</dbReference>
<evidence type="ECO:0000259" key="4">
    <source>
        <dbReference type="Pfam" id="PF13579"/>
    </source>
</evidence>
<proteinExistence type="predicted"/>
<keyword evidence="6" id="KW-1185">Reference proteome</keyword>
<evidence type="ECO:0000256" key="2">
    <source>
        <dbReference type="ARBA" id="ARBA00022679"/>
    </source>
</evidence>
<sequence>MDQQDCIRVLFPYQDGDAIGGSHTSSLTLAAGLDRREFSPLVLLHGAPGVLGDMVAEMDLPILRMERPAVMAGRLMRNADNASLPSYLIRSLPALVRLLRKERIDIVHTNDGGMHASWALPAKLAGARFIWHHRQAPDARGVNLVAPIFADHIFSVSEFSRPSKPVLDISKRFEVVRSPFTLSSDVPDRQAARQTLLQEIGAEENACLIGYFGSLISRKRPEHFVRVVDAVRKMIPDRPVHGLIFGKDQVEGLGIEAECRKLVDTLGMTGCLHLMGHRTPVDPLIAGVDVLAVTALDEPFGRTLIEAMHVGTPVVATQHGGNIEAIQDGQTGFLVDPTEPAAFVPAIRTILDEPETRRRITSAAKGFARALTVEAHVSKVSSVYRSLVRPTGDGKRRVAYIGSGAP</sequence>
<keyword evidence="1" id="KW-0328">Glycosyltransferase</keyword>
<dbReference type="PANTHER" id="PTHR12526:SF510">
    <property type="entry name" value="D-INOSITOL 3-PHOSPHATE GLYCOSYLTRANSFERASE"/>
    <property type="match status" value="1"/>
</dbReference>
<dbReference type="InterPro" id="IPR001296">
    <property type="entry name" value="Glyco_trans_1"/>
</dbReference>
<dbReference type="Pfam" id="PF13579">
    <property type="entry name" value="Glyco_trans_4_4"/>
    <property type="match status" value="1"/>
</dbReference>
<evidence type="ECO:0000313" key="5">
    <source>
        <dbReference type="EMBL" id="SFQ43001.1"/>
    </source>
</evidence>
<name>A0A1I5YFJ4_9RHOB</name>
<keyword evidence="2 5" id="KW-0808">Transferase</keyword>
<dbReference type="Proteomes" id="UP000243106">
    <property type="component" value="Unassembled WGS sequence"/>
</dbReference>
<dbReference type="EMBL" id="FOXV01000005">
    <property type="protein sequence ID" value="SFQ43001.1"/>
    <property type="molecule type" value="Genomic_DNA"/>
</dbReference>
<gene>
    <name evidence="5" type="ORF">SAMN05421853_105227</name>
</gene>
<dbReference type="AlphaFoldDB" id="A0A1I5YFJ4"/>
<accession>A0A1I5YFJ4</accession>
<dbReference type="CDD" id="cd03801">
    <property type="entry name" value="GT4_PimA-like"/>
    <property type="match status" value="1"/>
</dbReference>
<dbReference type="Pfam" id="PF00534">
    <property type="entry name" value="Glycos_transf_1"/>
    <property type="match status" value="1"/>
</dbReference>
<dbReference type="RefSeq" id="WP_175497524.1">
    <property type="nucleotide sequence ID" value="NZ_FOXV01000005.1"/>
</dbReference>
<dbReference type="PANTHER" id="PTHR12526">
    <property type="entry name" value="GLYCOSYLTRANSFERASE"/>
    <property type="match status" value="1"/>
</dbReference>
<protein>
    <submittedName>
        <fullName evidence="5">Glycosyltransferase involved in cell wall bisynthesis</fullName>
    </submittedName>
</protein>
<dbReference type="Gene3D" id="3.40.50.2000">
    <property type="entry name" value="Glycogen Phosphorylase B"/>
    <property type="match status" value="2"/>
</dbReference>
<reference evidence="6" key="1">
    <citation type="submission" date="2016-10" db="EMBL/GenBank/DDBJ databases">
        <authorList>
            <person name="Varghese N."/>
            <person name="Submissions S."/>
        </authorList>
    </citation>
    <scope>NUCLEOTIDE SEQUENCE [LARGE SCALE GENOMIC DNA]</scope>
    <source>
        <strain evidence="6">JCM 10271</strain>
    </source>
</reference>
<feature type="domain" description="Glycosyltransferase subfamily 4-like N-terminal" evidence="4">
    <location>
        <begin position="20"/>
        <end position="147"/>
    </location>
</feature>
<dbReference type="GO" id="GO:0016757">
    <property type="term" value="F:glycosyltransferase activity"/>
    <property type="evidence" value="ECO:0007669"/>
    <property type="project" value="UniProtKB-KW"/>
</dbReference>
<evidence type="ECO:0000259" key="3">
    <source>
        <dbReference type="Pfam" id="PF00534"/>
    </source>
</evidence>
<organism evidence="5 6">
    <name type="scientific">Roseivivax halotolerans</name>
    <dbReference type="NCBI Taxonomy" id="93684"/>
    <lineage>
        <taxon>Bacteria</taxon>
        <taxon>Pseudomonadati</taxon>
        <taxon>Pseudomonadota</taxon>
        <taxon>Alphaproteobacteria</taxon>
        <taxon>Rhodobacterales</taxon>
        <taxon>Roseobacteraceae</taxon>
        <taxon>Roseivivax</taxon>
    </lineage>
</organism>
<feature type="domain" description="Glycosyl transferase family 1" evidence="3">
    <location>
        <begin position="196"/>
        <end position="365"/>
    </location>
</feature>
<evidence type="ECO:0000313" key="6">
    <source>
        <dbReference type="Proteomes" id="UP000243106"/>
    </source>
</evidence>